<keyword evidence="2" id="KW-0175">Coiled coil</keyword>
<evidence type="ECO:0000256" key="2">
    <source>
        <dbReference type="SAM" id="Coils"/>
    </source>
</evidence>
<dbReference type="PANTHER" id="PTHR47245:SF2">
    <property type="entry name" value="PEPTIDYL-PROLYL CIS-TRANS ISOMERASE HP_0175-RELATED"/>
    <property type="match status" value="1"/>
</dbReference>
<feature type="signal peptide" evidence="4">
    <location>
        <begin position="1"/>
        <end position="24"/>
    </location>
</feature>
<evidence type="ECO:0000259" key="5">
    <source>
        <dbReference type="PROSITE" id="PS50198"/>
    </source>
</evidence>
<dbReference type="Proteomes" id="UP000696931">
    <property type="component" value="Unassembled WGS sequence"/>
</dbReference>
<dbReference type="Pfam" id="PF00639">
    <property type="entry name" value="Rotamase"/>
    <property type="match status" value="1"/>
</dbReference>
<dbReference type="Gene3D" id="3.10.50.40">
    <property type="match status" value="1"/>
</dbReference>
<evidence type="ECO:0000256" key="1">
    <source>
        <dbReference type="PROSITE-ProRule" id="PRU00278"/>
    </source>
</evidence>
<dbReference type="PANTHER" id="PTHR47245">
    <property type="entry name" value="PEPTIDYLPROLYL ISOMERASE"/>
    <property type="match status" value="1"/>
</dbReference>
<evidence type="ECO:0000256" key="3">
    <source>
        <dbReference type="SAM" id="MobiDB-lite"/>
    </source>
</evidence>
<organism evidence="6 7">
    <name type="scientific">Eiseniibacteriota bacterium</name>
    <dbReference type="NCBI Taxonomy" id="2212470"/>
    <lineage>
        <taxon>Bacteria</taxon>
        <taxon>Candidatus Eiseniibacteriota</taxon>
    </lineage>
</organism>
<dbReference type="EMBL" id="JACRIW010000048">
    <property type="protein sequence ID" value="MBI5169305.1"/>
    <property type="molecule type" value="Genomic_DNA"/>
</dbReference>
<feature type="coiled-coil region" evidence="2">
    <location>
        <begin position="542"/>
        <end position="572"/>
    </location>
</feature>
<reference evidence="6" key="1">
    <citation type="submission" date="2020-07" db="EMBL/GenBank/DDBJ databases">
        <title>Huge and variable diversity of episymbiotic CPR bacteria and DPANN archaea in groundwater ecosystems.</title>
        <authorList>
            <person name="He C.Y."/>
            <person name="Keren R."/>
            <person name="Whittaker M."/>
            <person name="Farag I.F."/>
            <person name="Doudna J."/>
            <person name="Cate J.H.D."/>
            <person name="Banfield J.F."/>
        </authorList>
    </citation>
    <scope>NUCLEOTIDE SEQUENCE</scope>
    <source>
        <strain evidence="6">NC_groundwater_1813_Pr3_B-0.1um_71_17</strain>
    </source>
</reference>
<accession>A0A933SCR1</accession>
<dbReference type="GO" id="GO:0003755">
    <property type="term" value="F:peptidyl-prolyl cis-trans isomerase activity"/>
    <property type="evidence" value="ECO:0007669"/>
    <property type="project" value="UniProtKB-KW"/>
</dbReference>
<dbReference type="SUPFAM" id="SSF109998">
    <property type="entry name" value="Triger factor/SurA peptide-binding domain-like"/>
    <property type="match status" value="1"/>
</dbReference>
<dbReference type="InterPro" id="IPR023058">
    <property type="entry name" value="PPIase_PpiC_CS"/>
</dbReference>
<dbReference type="InterPro" id="IPR027304">
    <property type="entry name" value="Trigger_fact/SurA_dom_sf"/>
</dbReference>
<evidence type="ECO:0000313" key="6">
    <source>
        <dbReference type="EMBL" id="MBI5169305.1"/>
    </source>
</evidence>
<dbReference type="PROSITE" id="PS01096">
    <property type="entry name" value="PPIC_PPIASE_1"/>
    <property type="match status" value="1"/>
</dbReference>
<sequence>MNARRGLSLLVIVACAAQAALVFAPPGARTARPAPAAASPAAPTGPAAATVGPRRIFKDDLDRRTAAAVTEFSQRSGNRELPPEMRDLVRRQVLESLIRQELFTLEANRTGVTASVAEAEEILKREPFFNPGGQFDPTRFNAVKTTQKASYDAAIASIRSQLAGRKLADRTASKYTPSEADARALAARTLMRVTAEHLTLRKSEFDGSYPEPREADVVAYYRSHQRDYERPDRAKLTVVFVNSPGLSDEQRRESGALDAWTKRMKVVADSLLAEVAKGAEFSSVVAWLSPRQGVVVTSDNFPGYWRGTAAQQKRLFDPRMTGVVFPEPIAGEEGWMIVRVDEVQPAHVAPLKDVAREVRGVLRRDRKLHAEEYVQRALYATLRDSLAAPGMRVRWAVFDTAAMRVPEPAAADLDRYYRGHLADYSSFDAASGGVVAKPLADVRDDVRTRFLRDARIRAARSAADLLTRAWAAGKRDAATEALTQVREAVAPEGADLDSTLEGSVVADSVWSNPVPRTSEFPLRGGWVVWQAIARVPRAVPSFAQARSALAAARQRQREAEELEGARALYETNAKQFSRGDVLSYTRIIVSPPPILQVPLTRAEVEQFHRENLDKYSAPELVRARHILIEPTAQTPEADAAARTQAEQVLARIRNGEDFGALAKQFSMDIATKDKGGDLGTFGRGTMLGEFERAAFSMQAGELVPDPVRTEVGWHVIQVLDHEPAVVQPLAWIYSSVSSDAAIAKAERMAQATADSMRRVARTPAALLKLAERLGYMAVPNQHKVGEVINSSAVRPFFQELEGLKAGQFVKEPFRMKGQGYWIAWVDSVAPPRTPTWDEARPYAIDAFRRGAGERAMNAKRAELDSMSAAGWAFDSLAALWGGPERTRELAPGKGLAGMGNFAIFDSLAFGTSRSPALPVGEVTGWVQFPNGSVRLRIAERVQPGAQQLAERAANIRAAETEEGLREYFEELKKRYPVKILEARMRDMQLASPPPGAPVP</sequence>
<dbReference type="Gene3D" id="1.10.4030.10">
    <property type="entry name" value="Porin chaperone SurA, peptide-binding domain"/>
    <property type="match status" value="1"/>
</dbReference>
<name>A0A933SCR1_UNCEI</name>
<dbReference type="Pfam" id="PF13624">
    <property type="entry name" value="SurA_N_3"/>
    <property type="match status" value="1"/>
</dbReference>
<keyword evidence="4" id="KW-0732">Signal</keyword>
<dbReference type="InterPro" id="IPR050245">
    <property type="entry name" value="PrsA_foldase"/>
</dbReference>
<dbReference type="SUPFAM" id="SSF54534">
    <property type="entry name" value="FKBP-like"/>
    <property type="match status" value="1"/>
</dbReference>
<comment type="caution">
    <text evidence="6">The sequence shown here is derived from an EMBL/GenBank/DDBJ whole genome shotgun (WGS) entry which is preliminary data.</text>
</comment>
<dbReference type="PROSITE" id="PS50198">
    <property type="entry name" value="PPIC_PPIASE_2"/>
    <property type="match status" value="1"/>
</dbReference>
<keyword evidence="1" id="KW-0697">Rotamase</keyword>
<feature type="domain" description="PpiC" evidence="5">
    <location>
        <begin position="618"/>
        <end position="720"/>
    </location>
</feature>
<evidence type="ECO:0000313" key="7">
    <source>
        <dbReference type="Proteomes" id="UP000696931"/>
    </source>
</evidence>
<dbReference type="InterPro" id="IPR046357">
    <property type="entry name" value="PPIase_dom_sf"/>
</dbReference>
<protein>
    <submittedName>
        <fullName evidence="6">Peptidyl-prolyl cis-trans isomerase</fullName>
    </submittedName>
</protein>
<proteinExistence type="predicted"/>
<feature type="region of interest" description="Disordered" evidence="3">
    <location>
        <begin position="28"/>
        <end position="52"/>
    </location>
</feature>
<feature type="chain" id="PRO_5037253134" evidence="4">
    <location>
        <begin position="25"/>
        <end position="999"/>
    </location>
</feature>
<dbReference type="Pfam" id="PF13145">
    <property type="entry name" value="Rotamase_2"/>
    <property type="match status" value="1"/>
</dbReference>
<dbReference type="AlphaFoldDB" id="A0A933SCR1"/>
<dbReference type="InterPro" id="IPR000297">
    <property type="entry name" value="PPIase_PpiC"/>
</dbReference>
<gene>
    <name evidence="6" type="ORF">HZA61_07455</name>
</gene>
<keyword evidence="1 6" id="KW-0413">Isomerase</keyword>
<evidence type="ECO:0000256" key="4">
    <source>
        <dbReference type="SAM" id="SignalP"/>
    </source>
</evidence>